<comment type="caution">
    <text evidence="10">The sequence shown here is derived from an EMBL/GenBank/DDBJ whole genome shotgun (WGS) entry which is preliminary data.</text>
</comment>
<sequence length="430" mass="48720">MSALKEVKKVYFKTFGCRTNFFDTQVMKSNLGQFECVECESEADIVIVNSCTVTNGADAGVRGYLHKMRDLNKKVYFTGCGVGTRGQEVFSQNLAYGVFAHSFKENISELLHNKERFFHKEDSPEHIDSTIVTEFAGKSRAFLKIQEGCDFACSYCIIPSVRGKARSYPKDKILKQILTLAESGISEVVLTGTNVGSYGRDLDSNLAGLIREIYNLGVLRRLRIGSLEPSQIDSEFKEVLELPIMEKHLHIALQHTSDTMLEIMNRHNRVESDLELFNYFAQKGFCLGSDFIVGHPGESESVWEEALANFKLFPLTHLHPFVYSKRDGTKSSEMKNDIKGDVSKQRLHTLKDIVAQNNVAFRKAHKAPLNVLCESKIESSNTESSKGFVYTGLDEFFNRMRFESEKDNLIGQWLTFKDYDIAMEQNNGKI</sequence>
<proteinExistence type="predicted"/>
<accession>A0A4U8SZ14</accession>
<dbReference type="PROSITE" id="PS01278">
    <property type="entry name" value="MTTASE_RADICAL"/>
    <property type="match status" value="1"/>
</dbReference>
<evidence type="ECO:0000259" key="8">
    <source>
        <dbReference type="PROSITE" id="PS51449"/>
    </source>
</evidence>
<evidence type="ECO:0000259" key="9">
    <source>
        <dbReference type="PROSITE" id="PS51918"/>
    </source>
</evidence>
<dbReference type="InterPro" id="IPR020612">
    <property type="entry name" value="Methylthiotransferase_CS"/>
</dbReference>
<dbReference type="SFLD" id="SFLDS00029">
    <property type="entry name" value="Radical_SAM"/>
    <property type="match status" value="1"/>
</dbReference>
<keyword evidence="11" id="KW-1185">Reference proteome</keyword>
<dbReference type="AlphaFoldDB" id="A0A4U8SZ14"/>
<evidence type="ECO:0000256" key="5">
    <source>
        <dbReference type="ARBA" id="ARBA00022723"/>
    </source>
</evidence>
<dbReference type="EMBL" id="JRPE02000007">
    <property type="protein sequence ID" value="TLD92251.1"/>
    <property type="molecule type" value="Genomic_DNA"/>
</dbReference>
<evidence type="ECO:0000256" key="2">
    <source>
        <dbReference type="ARBA" id="ARBA00022485"/>
    </source>
</evidence>
<reference evidence="10 11" key="1">
    <citation type="journal article" date="2014" name="Genome Announc.">
        <title>Draft genome sequences of eight enterohepatic helicobacter species isolated from both laboratory and wild rodents.</title>
        <authorList>
            <person name="Sheh A."/>
            <person name="Shen Z."/>
            <person name="Fox J.G."/>
        </authorList>
    </citation>
    <scope>NUCLEOTIDE SEQUENCE [LARGE SCALE GENOMIC DNA]</scope>
    <source>
        <strain evidence="10 11">MIT 96-1001</strain>
    </source>
</reference>
<keyword evidence="7" id="KW-0411">Iron-sulfur</keyword>
<dbReference type="Pfam" id="PF00919">
    <property type="entry name" value="UPF0004"/>
    <property type="match status" value="1"/>
</dbReference>
<dbReference type="SMART" id="SM00729">
    <property type="entry name" value="Elp3"/>
    <property type="match status" value="1"/>
</dbReference>
<dbReference type="Proteomes" id="UP000029921">
    <property type="component" value="Unassembled WGS sequence"/>
</dbReference>
<keyword evidence="2" id="KW-0004">4Fe-4S</keyword>
<keyword evidence="6" id="KW-0408">Iron</keyword>
<dbReference type="PROSITE" id="PS51449">
    <property type="entry name" value="MTTASE_N"/>
    <property type="match status" value="1"/>
</dbReference>
<dbReference type="InterPro" id="IPR006638">
    <property type="entry name" value="Elp3/MiaA/NifB-like_rSAM"/>
</dbReference>
<evidence type="ECO:0000256" key="1">
    <source>
        <dbReference type="ARBA" id="ARBA00001966"/>
    </source>
</evidence>
<dbReference type="Gene3D" id="3.40.50.12160">
    <property type="entry name" value="Methylthiotransferase, N-terminal domain"/>
    <property type="match status" value="1"/>
</dbReference>
<evidence type="ECO:0000256" key="6">
    <source>
        <dbReference type="ARBA" id="ARBA00023004"/>
    </source>
</evidence>
<evidence type="ECO:0000313" key="11">
    <source>
        <dbReference type="Proteomes" id="UP000029921"/>
    </source>
</evidence>
<dbReference type="InterPro" id="IPR013848">
    <property type="entry name" value="Methylthiotransferase_N"/>
</dbReference>
<dbReference type="PROSITE" id="PS51918">
    <property type="entry name" value="RADICAL_SAM"/>
    <property type="match status" value="1"/>
</dbReference>
<dbReference type="Pfam" id="PF04055">
    <property type="entry name" value="Radical_SAM"/>
    <property type="match status" value="1"/>
</dbReference>
<name>A0A4U8SZ14_9HELI</name>
<dbReference type="GO" id="GO:0051539">
    <property type="term" value="F:4 iron, 4 sulfur cluster binding"/>
    <property type="evidence" value="ECO:0007669"/>
    <property type="project" value="UniProtKB-KW"/>
</dbReference>
<dbReference type="Gene3D" id="3.80.30.20">
    <property type="entry name" value="tm_1862 like domain"/>
    <property type="match status" value="1"/>
</dbReference>
<dbReference type="InterPro" id="IPR058240">
    <property type="entry name" value="rSAM_sf"/>
</dbReference>
<dbReference type="InterPro" id="IPR038135">
    <property type="entry name" value="Methylthiotransferase_N_sf"/>
</dbReference>
<dbReference type="InterPro" id="IPR023404">
    <property type="entry name" value="rSAM_horseshoe"/>
</dbReference>
<gene>
    <name evidence="10" type="ORF">LS74_005800</name>
</gene>
<evidence type="ECO:0000256" key="7">
    <source>
        <dbReference type="ARBA" id="ARBA00023014"/>
    </source>
</evidence>
<protein>
    <submittedName>
        <fullName evidence="10">MiaB/RimO family radical SAM methylthiotransferase</fullName>
        <ecNumber evidence="10">2.8.4.-</ecNumber>
    </submittedName>
</protein>
<evidence type="ECO:0000256" key="3">
    <source>
        <dbReference type="ARBA" id="ARBA00022679"/>
    </source>
</evidence>
<feature type="domain" description="MTTase N-terminal" evidence="8">
    <location>
        <begin position="8"/>
        <end position="116"/>
    </location>
</feature>
<dbReference type="InterPro" id="IPR005839">
    <property type="entry name" value="Methylthiotransferase"/>
</dbReference>
<dbReference type="GO" id="GO:0035598">
    <property type="term" value="F:tRNA (N(6)-L-threonylcarbamoyladenosine(37)-C(2))-methylthiotransferase activity"/>
    <property type="evidence" value="ECO:0007669"/>
    <property type="project" value="TreeGrafter"/>
</dbReference>
<dbReference type="EC" id="2.8.4.-" evidence="10"/>
<feature type="domain" description="Radical SAM core" evidence="9">
    <location>
        <begin position="135"/>
        <end position="362"/>
    </location>
</feature>
<dbReference type="SFLD" id="SFLDG01082">
    <property type="entry name" value="B12-binding_domain_containing"/>
    <property type="match status" value="1"/>
</dbReference>
<evidence type="ECO:0000313" key="10">
    <source>
        <dbReference type="EMBL" id="TLD92251.1"/>
    </source>
</evidence>
<comment type="cofactor">
    <cofactor evidence="1">
        <name>[4Fe-4S] cluster</name>
        <dbReference type="ChEBI" id="CHEBI:49883"/>
    </cofactor>
</comment>
<keyword evidence="3 10" id="KW-0808">Transferase</keyword>
<dbReference type="SUPFAM" id="SSF102114">
    <property type="entry name" value="Radical SAM enzymes"/>
    <property type="match status" value="1"/>
</dbReference>
<evidence type="ECO:0000256" key="4">
    <source>
        <dbReference type="ARBA" id="ARBA00022691"/>
    </source>
</evidence>
<dbReference type="PANTHER" id="PTHR11918:SF45">
    <property type="entry name" value="THREONYLCARBAMOYLADENOSINE TRNA METHYLTHIOTRANSFERASE"/>
    <property type="match status" value="1"/>
</dbReference>
<keyword evidence="4" id="KW-0949">S-adenosyl-L-methionine</keyword>
<keyword evidence="5" id="KW-0479">Metal-binding</keyword>
<dbReference type="InterPro" id="IPR007197">
    <property type="entry name" value="rSAM"/>
</dbReference>
<dbReference type="PANTHER" id="PTHR11918">
    <property type="entry name" value="RADICAL SAM PROTEINS"/>
    <property type="match status" value="1"/>
</dbReference>
<dbReference type="NCBIfam" id="TIGR00089">
    <property type="entry name" value="MiaB/RimO family radical SAM methylthiotransferase"/>
    <property type="match status" value="1"/>
</dbReference>
<organism evidence="10 11">
    <name type="scientific">Helicobacter magdeburgensis</name>
    <dbReference type="NCBI Taxonomy" id="471858"/>
    <lineage>
        <taxon>Bacteria</taxon>
        <taxon>Pseudomonadati</taxon>
        <taxon>Campylobacterota</taxon>
        <taxon>Epsilonproteobacteria</taxon>
        <taxon>Campylobacterales</taxon>
        <taxon>Helicobacteraceae</taxon>
        <taxon>Helicobacter</taxon>
    </lineage>
</organism>
<dbReference type="GO" id="GO:0046872">
    <property type="term" value="F:metal ion binding"/>
    <property type="evidence" value="ECO:0007669"/>
    <property type="project" value="UniProtKB-KW"/>
</dbReference>